<evidence type="ECO:0000313" key="2">
    <source>
        <dbReference type="EMBL" id="GGG31479.1"/>
    </source>
</evidence>
<keyword evidence="1" id="KW-0472">Membrane</keyword>
<protein>
    <submittedName>
        <fullName evidence="2">Uncharacterized protein</fullName>
    </submittedName>
</protein>
<dbReference type="AlphaFoldDB" id="A0A917G9H0"/>
<reference evidence="2" key="2">
    <citation type="submission" date="2020-09" db="EMBL/GenBank/DDBJ databases">
        <authorList>
            <person name="Sun Q."/>
            <person name="Zhou Y."/>
        </authorList>
    </citation>
    <scope>NUCLEOTIDE SEQUENCE</scope>
    <source>
        <strain evidence="2">CGMCC 1.15760</strain>
    </source>
</reference>
<keyword evidence="1" id="KW-0812">Transmembrane</keyword>
<keyword evidence="1" id="KW-1133">Transmembrane helix</keyword>
<dbReference type="RefSeq" id="WP_188615654.1">
    <property type="nucleotide sequence ID" value="NZ_BMJT01000011.1"/>
</dbReference>
<dbReference type="Proteomes" id="UP000616608">
    <property type="component" value="Unassembled WGS sequence"/>
</dbReference>
<organism evidence="2 3">
    <name type="scientific">Lysinibacillus alkalisoli</name>
    <dbReference type="NCBI Taxonomy" id="1911548"/>
    <lineage>
        <taxon>Bacteria</taxon>
        <taxon>Bacillati</taxon>
        <taxon>Bacillota</taxon>
        <taxon>Bacilli</taxon>
        <taxon>Bacillales</taxon>
        <taxon>Bacillaceae</taxon>
        <taxon>Lysinibacillus</taxon>
    </lineage>
</organism>
<dbReference type="EMBL" id="BMJT01000011">
    <property type="protein sequence ID" value="GGG31479.1"/>
    <property type="molecule type" value="Genomic_DNA"/>
</dbReference>
<evidence type="ECO:0000313" key="3">
    <source>
        <dbReference type="Proteomes" id="UP000616608"/>
    </source>
</evidence>
<feature type="transmembrane region" description="Helical" evidence="1">
    <location>
        <begin position="29"/>
        <end position="47"/>
    </location>
</feature>
<proteinExistence type="predicted"/>
<keyword evidence="3" id="KW-1185">Reference proteome</keyword>
<name>A0A917G9H0_9BACI</name>
<evidence type="ECO:0000256" key="1">
    <source>
        <dbReference type="SAM" id="Phobius"/>
    </source>
</evidence>
<feature type="transmembrane region" description="Helical" evidence="1">
    <location>
        <begin position="5"/>
        <end position="23"/>
    </location>
</feature>
<accession>A0A917G9H0</accession>
<reference evidence="2" key="1">
    <citation type="journal article" date="2014" name="Int. J. Syst. Evol. Microbiol.">
        <title>Complete genome sequence of Corynebacterium casei LMG S-19264T (=DSM 44701T), isolated from a smear-ripened cheese.</title>
        <authorList>
            <consortium name="US DOE Joint Genome Institute (JGI-PGF)"/>
            <person name="Walter F."/>
            <person name="Albersmeier A."/>
            <person name="Kalinowski J."/>
            <person name="Ruckert C."/>
        </authorList>
    </citation>
    <scope>NUCLEOTIDE SEQUENCE</scope>
    <source>
        <strain evidence="2">CGMCC 1.15760</strain>
    </source>
</reference>
<sequence>MPKIALFIIAMAIYYIVAVVLISKLVMFPLLKAMMLLFFIGIGMVYTRKWRKKWQK</sequence>
<gene>
    <name evidence="2" type="ORF">GCM10007425_27620</name>
</gene>
<comment type="caution">
    <text evidence="2">The sequence shown here is derived from an EMBL/GenBank/DDBJ whole genome shotgun (WGS) entry which is preliminary data.</text>
</comment>